<keyword evidence="1" id="KW-0812">Transmembrane</keyword>
<dbReference type="Pfam" id="PF06961">
    <property type="entry name" value="DUF1294"/>
    <property type="match status" value="1"/>
</dbReference>
<comment type="caution">
    <text evidence="2">The sequence shown here is derived from an EMBL/GenBank/DDBJ whole genome shotgun (WGS) entry which is preliminary data.</text>
</comment>
<gene>
    <name evidence="3" type="ORF">RASY3_08240</name>
    <name evidence="2" type="ORF">RASY3_18625</name>
</gene>
<accession>A0A011UC93</accession>
<feature type="transmembrane region" description="Helical" evidence="1">
    <location>
        <begin position="35"/>
        <end position="55"/>
    </location>
</feature>
<dbReference type="AlphaFoldDB" id="A0A011UC93"/>
<dbReference type="Proteomes" id="UP000021369">
    <property type="component" value="Unassembled WGS sequence"/>
</dbReference>
<keyword evidence="4" id="KW-1185">Reference proteome</keyword>
<dbReference type="PATRIC" id="fig|1341156.4.peg.3316"/>
<protein>
    <submittedName>
        <fullName evidence="2">Membrane protein</fullName>
    </submittedName>
</protein>
<reference evidence="2 4" key="1">
    <citation type="submission" date="2013-06" db="EMBL/GenBank/DDBJ databases">
        <title>Rumen cellulosomics: divergent fiber-degrading strategies revealed by comparative genome-wide analysis of six Ruminococcal strains.</title>
        <authorList>
            <person name="Dassa B."/>
            <person name="Borovok I."/>
            <person name="Lamed R."/>
            <person name="Flint H."/>
            <person name="Yeoman C.J."/>
            <person name="White B."/>
            <person name="Bayer E.A."/>
        </authorList>
    </citation>
    <scope>NUCLEOTIDE SEQUENCE [LARGE SCALE GENOMIC DNA]</scope>
    <source>
        <strain evidence="2 4">SY3</strain>
    </source>
</reference>
<keyword evidence="1" id="KW-0472">Membrane</keyword>
<evidence type="ECO:0000313" key="4">
    <source>
        <dbReference type="Proteomes" id="UP000021369"/>
    </source>
</evidence>
<dbReference type="InterPro" id="IPR010718">
    <property type="entry name" value="DUF1294"/>
</dbReference>
<evidence type="ECO:0000313" key="3">
    <source>
        <dbReference type="EMBL" id="EXM39768.1"/>
    </source>
</evidence>
<dbReference type="EMBL" id="JEOB01000004">
    <property type="protein sequence ID" value="EXM38234.1"/>
    <property type="molecule type" value="Genomic_DNA"/>
</dbReference>
<dbReference type="EMBL" id="JEOB01000002">
    <property type="protein sequence ID" value="EXM39768.1"/>
    <property type="molecule type" value="Genomic_DNA"/>
</dbReference>
<name>A0A011UC93_RUMAL</name>
<proteinExistence type="predicted"/>
<keyword evidence="1" id="KW-1133">Transmembrane helix</keyword>
<organism evidence="2 4">
    <name type="scientific">Ruminococcus albus SY3</name>
    <dbReference type="NCBI Taxonomy" id="1341156"/>
    <lineage>
        <taxon>Bacteria</taxon>
        <taxon>Bacillati</taxon>
        <taxon>Bacillota</taxon>
        <taxon>Clostridia</taxon>
        <taxon>Eubacteriales</taxon>
        <taxon>Oscillospiraceae</taxon>
        <taxon>Ruminococcus</taxon>
    </lineage>
</organism>
<sequence>MLLFCVYALVNLVVFGMYAADKAKAKKGAWRTPEIKLMTAGAVGIIGALLGMVVCHHKTKKPLFAVGLPVIFFAEIALAAVVYFKFIR</sequence>
<evidence type="ECO:0000313" key="2">
    <source>
        <dbReference type="EMBL" id="EXM38234.1"/>
    </source>
</evidence>
<evidence type="ECO:0000256" key="1">
    <source>
        <dbReference type="SAM" id="Phobius"/>
    </source>
</evidence>
<feature type="transmembrane region" description="Helical" evidence="1">
    <location>
        <begin position="62"/>
        <end position="84"/>
    </location>
</feature>